<evidence type="ECO:0000256" key="1">
    <source>
        <dbReference type="ARBA" id="ARBA00004371"/>
    </source>
</evidence>
<evidence type="ECO:0000256" key="7">
    <source>
        <dbReference type="ARBA" id="ARBA00038848"/>
    </source>
</evidence>
<name>A0A1S3KC95_LINAN</name>
<accession>A0A1S3KC95</accession>
<dbReference type="FunCoup" id="A0A1S3KC95">
    <property type="interactions" value="1035"/>
</dbReference>
<dbReference type="Pfam" id="PF02089">
    <property type="entry name" value="Palm_thioest"/>
    <property type="match status" value="1"/>
</dbReference>
<evidence type="ECO:0000256" key="9">
    <source>
        <dbReference type="ARBA" id="ARBA00093353"/>
    </source>
</evidence>
<evidence type="ECO:0000256" key="8">
    <source>
        <dbReference type="ARBA" id="ARBA00093223"/>
    </source>
</evidence>
<evidence type="ECO:0000256" key="2">
    <source>
        <dbReference type="ARBA" id="ARBA00010758"/>
    </source>
</evidence>
<dbReference type="SUPFAM" id="SSF53474">
    <property type="entry name" value="alpha/beta-Hydrolases"/>
    <property type="match status" value="1"/>
</dbReference>
<dbReference type="OrthoDB" id="155976at2759"/>
<dbReference type="STRING" id="7574.A0A1S3KC95"/>
<evidence type="ECO:0000256" key="5">
    <source>
        <dbReference type="ARBA" id="ARBA00023180"/>
    </source>
</evidence>
<keyword evidence="5" id="KW-0325">Glycoprotein</keyword>
<feature type="signal peptide" evidence="10">
    <location>
        <begin position="1"/>
        <end position="21"/>
    </location>
</feature>
<evidence type="ECO:0000256" key="3">
    <source>
        <dbReference type="ARBA" id="ARBA00022729"/>
    </source>
</evidence>
<comment type="similarity">
    <text evidence="2">Belongs to the palmitoyl-protein thioesterase family.</text>
</comment>
<evidence type="ECO:0000256" key="6">
    <source>
        <dbReference type="ARBA" id="ARBA00023228"/>
    </source>
</evidence>
<dbReference type="FunFam" id="3.40.50.1820:FF:000037">
    <property type="entry name" value="Lysosomal thioesterase PPT2 homolog"/>
    <property type="match status" value="1"/>
</dbReference>
<keyword evidence="3 10" id="KW-0732">Signal</keyword>
<protein>
    <recommendedName>
        <fullName evidence="7">palmitoyl-CoA hydrolase</fullName>
        <ecNumber evidence="7">3.1.2.2</ecNumber>
    </recommendedName>
</protein>
<keyword evidence="6" id="KW-0458">Lysosome</keyword>
<evidence type="ECO:0000256" key="4">
    <source>
        <dbReference type="ARBA" id="ARBA00022801"/>
    </source>
</evidence>
<dbReference type="GO" id="GO:0005764">
    <property type="term" value="C:lysosome"/>
    <property type="evidence" value="ECO:0007669"/>
    <property type="project" value="UniProtKB-SubCell"/>
</dbReference>
<comment type="function">
    <text evidence="9">Catalyzes the cleavage of thioester bonds from S-palmitoyl-CoA or S-palmitoyl-N-acetylcysteamine (unbranched structures) but does not have activity against palmitoylcysteine or palmitoylated proteins, branched structures or bulky head groups. Conversely, hydrolyzes both long and short chain fatty acyl-CoA substrate.</text>
</comment>
<dbReference type="EC" id="3.1.2.2" evidence="7"/>
<proteinExistence type="inferred from homology"/>
<dbReference type="AlphaFoldDB" id="A0A1S3KC95"/>
<comment type="subcellular location">
    <subcellularLocation>
        <location evidence="1">Lysosome</location>
    </subcellularLocation>
</comment>
<dbReference type="GO" id="GO:0098599">
    <property type="term" value="F:palmitoyl hydrolase activity"/>
    <property type="evidence" value="ECO:0007669"/>
    <property type="project" value="UniProtKB-ARBA"/>
</dbReference>
<keyword evidence="4" id="KW-0378">Hydrolase</keyword>
<feature type="chain" id="PRO_5010164570" description="palmitoyl-CoA hydrolase" evidence="10">
    <location>
        <begin position="22"/>
        <end position="290"/>
    </location>
</feature>
<evidence type="ECO:0000256" key="10">
    <source>
        <dbReference type="SAM" id="SignalP"/>
    </source>
</evidence>
<sequence length="290" mass="33138">MPGRFLFCFTLFMYQYGVSDSYRAVILMHGILSSQTSLNNIEQYIKQAHPGTETLNVNAFNDLDSLQPMWTQVTQISGVMKKFMDAHPQGVHMICYSQGGLICRGVLESLSSHNVHNFISLSSPQGGMYGVPNMVKPFVPNISSKYIYRVFYTPRGQNVSIANYWYDPYHLDLFKQPSLKVFLAQLNNQAPNPQGNAFKNNFLKIKNLIMIGGPDDGVITPWQSSHFGSFDEKGKIKEMEEQEYFVKDSFGLKTLANRGALQKYIIPGVKHTHWPHNQNVFKTYMEKWLD</sequence>
<comment type="catalytic activity">
    <reaction evidence="8">
        <text>S-hexadecanoyl-N-acetylcysteamine + H2O = N-acetylcysteamine + hexadecanoate + H(+)</text>
        <dbReference type="Rhea" id="RHEA:84099"/>
        <dbReference type="ChEBI" id="CHEBI:7896"/>
        <dbReference type="ChEBI" id="CHEBI:15377"/>
        <dbReference type="ChEBI" id="CHEBI:15378"/>
        <dbReference type="ChEBI" id="CHEBI:74410"/>
        <dbReference type="ChEBI" id="CHEBI:233601"/>
    </reaction>
</comment>
<dbReference type="GO" id="GO:0016790">
    <property type="term" value="F:thiolester hydrolase activity"/>
    <property type="evidence" value="ECO:0007669"/>
    <property type="project" value="TreeGrafter"/>
</dbReference>
<dbReference type="KEGG" id="lak:106180726"/>
<dbReference type="PANTHER" id="PTHR11247:SF27">
    <property type="entry name" value="LYSOSOMAL THIOESTERASE PPT2"/>
    <property type="match status" value="1"/>
</dbReference>
<keyword evidence="11" id="KW-1185">Reference proteome</keyword>
<evidence type="ECO:0000313" key="11">
    <source>
        <dbReference type="Proteomes" id="UP000085678"/>
    </source>
</evidence>
<gene>
    <name evidence="12" type="primary">LOC106180726</name>
</gene>
<organism evidence="11 12">
    <name type="scientific">Lingula anatina</name>
    <name type="common">Brachiopod</name>
    <name type="synonym">Lingula unguis</name>
    <dbReference type="NCBI Taxonomy" id="7574"/>
    <lineage>
        <taxon>Eukaryota</taxon>
        <taxon>Metazoa</taxon>
        <taxon>Spiralia</taxon>
        <taxon>Lophotrochozoa</taxon>
        <taxon>Brachiopoda</taxon>
        <taxon>Linguliformea</taxon>
        <taxon>Lingulata</taxon>
        <taxon>Lingulida</taxon>
        <taxon>Linguloidea</taxon>
        <taxon>Lingulidae</taxon>
        <taxon>Lingula</taxon>
    </lineage>
</organism>
<dbReference type="InterPro" id="IPR029058">
    <property type="entry name" value="AB_hydrolase_fold"/>
</dbReference>
<dbReference type="OMA" id="PHHIPLY"/>
<dbReference type="PANTHER" id="PTHR11247">
    <property type="entry name" value="PALMITOYL-PROTEIN THIOESTERASE/DOLICHYLDIPHOSPHATASE 1"/>
    <property type="match status" value="1"/>
</dbReference>
<dbReference type="Proteomes" id="UP000085678">
    <property type="component" value="Unplaced"/>
</dbReference>
<reference evidence="12" key="1">
    <citation type="submission" date="2025-08" db="UniProtKB">
        <authorList>
            <consortium name="RefSeq"/>
        </authorList>
    </citation>
    <scope>IDENTIFICATION</scope>
    <source>
        <tissue evidence="12">Gonads</tissue>
    </source>
</reference>
<dbReference type="Gene3D" id="3.40.50.1820">
    <property type="entry name" value="alpha/beta hydrolase"/>
    <property type="match status" value="1"/>
</dbReference>
<evidence type="ECO:0000313" key="12">
    <source>
        <dbReference type="RefSeq" id="XP_013420255.1"/>
    </source>
</evidence>
<dbReference type="GeneID" id="106180726"/>
<dbReference type="InParanoid" id="A0A1S3KC95"/>
<dbReference type="RefSeq" id="XP_013420255.1">
    <property type="nucleotide sequence ID" value="XM_013564801.1"/>
</dbReference>